<dbReference type="Proteomes" id="UP001187682">
    <property type="component" value="Unassembled WGS sequence"/>
</dbReference>
<dbReference type="AlphaFoldDB" id="A0AAE8SXW9"/>
<evidence type="ECO:0000313" key="2">
    <source>
        <dbReference type="Proteomes" id="UP001187682"/>
    </source>
</evidence>
<comment type="caution">
    <text evidence="1">The sequence shown here is derived from an EMBL/GenBank/DDBJ whole genome shotgun (WGS) entry which is preliminary data.</text>
</comment>
<evidence type="ECO:0000313" key="1">
    <source>
        <dbReference type="EMBL" id="SPO05218.1"/>
    </source>
</evidence>
<accession>A0AAE8SXW9</accession>
<protein>
    <submittedName>
        <fullName evidence="1">Uncharacterized protein</fullName>
    </submittedName>
</protein>
<gene>
    <name evidence="1" type="ORF">DNG_07905</name>
</gene>
<reference evidence="1" key="1">
    <citation type="submission" date="2018-03" db="EMBL/GenBank/DDBJ databases">
        <authorList>
            <person name="Guldener U."/>
        </authorList>
    </citation>
    <scope>NUCLEOTIDE SEQUENCE</scope>
</reference>
<organism evidence="1 2">
    <name type="scientific">Cephalotrichum gorgonifer</name>
    <dbReference type="NCBI Taxonomy" id="2041049"/>
    <lineage>
        <taxon>Eukaryota</taxon>
        <taxon>Fungi</taxon>
        <taxon>Dikarya</taxon>
        <taxon>Ascomycota</taxon>
        <taxon>Pezizomycotina</taxon>
        <taxon>Sordariomycetes</taxon>
        <taxon>Hypocreomycetidae</taxon>
        <taxon>Microascales</taxon>
        <taxon>Microascaceae</taxon>
        <taxon>Cephalotrichum</taxon>
    </lineage>
</organism>
<proteinExistence type="predicted"/>
<dbReference type="EMBL" id="ONZQ02000012">
    <property type="protein sequence ID" value="SPO05218.1"/>
    <property type="molecule type" value="Genomic_DNA"/>
</dbReference>
<sequence length="54" mass="5849">MASPKPRLPWRFAEPAGERAPKFAQTTVEGIFLASGPSLKAHLRQATPLMDSDA</sequence>
<keyword evidence="2" id="KW-1185">Reference proteome</keyword>
<name>A0AAE8SXW9_9PEZI</name>